<evidence type="ECO:0000313" key="2">
    <source>
        <dbReference type="EMBL" id="KAF9327791.1"/>
    </source>
</evidence>
<dbReference type="Proteomes" id="UP000696485">
    <property type="component" value="Unassembled WGS sequence"/>
</dbReference>
<dbReference type="Pfam" id="PF02458">
    <property type="entry name" value="Transferase"/>
    <property type="match status" value="1"/>
</dbReference>
<keyword evidence="1" id="KW-0808">Transferase</keyword>
<evidence type="ECO:0008006" key="4">
    <source>
        <dbReference type="Google" id="ProtNLM"/>
    </source>
</evidence>
<evidence type="ECO:0000256" key="1">
    <source>
        <dbReference type="ARBA" id="ARBA00022679"/>
    </source>
</evidence>
<dbReference type="PANTHER" id="PTHR31896:SF64">
    <property type="entry name" value="TRICHOTHECENE 3-O-ACETYLTRANSFERASE"/>
    <property type="match status" value="1"/>
</dbReference>
<gene>
    <name evidence="2" type="ORF">BG006_008947</name>
</gene>
<name>A0A9P5SHT9_9FUNG</name>
<dbReference type="GO" id="GO:0016740">
    <property type="term" value="F:transferase activity"/>
    <property type="evidence" value="ECO:0007669"/>
    <property type="project" value="UniProtKB-KW"/>
</dbReference>
<comment type="caution">
    <text evidence="2">The sequence shown here is derived from an EMBL/GenBank/DDBJ whole genome shotgun (WGS) entry which is preliminary data.</text>
</comment>
<dbReference type="InterPro" id="IPR051283">
    <property type="entry name" value="Sec_Metabolite_Acyltrans"/>
</dbReference>
<proteinExistence type="predicted"/>
<dbReference type="EMBL" id="JAAAUY010000628">
    <property type="protein sequence ID" value="KAF9327791.1"/>
    <property type="molecule type" value="Genomic_DNA"/>
</dbReference>
<dbReference type="InterPro" id="IPR023213">
    <property type="entry name" value="CAT-like_dom_sf"/>
</dbReference>
<dbReference type="PANTHER" id="PTHR31896">
    <property type="entry name" value="FAMILY REGULATORY PROTEIN, PUTATIVE (AFU_ORTHOLOGUE AFUA_3G14730)-RELATED"/>
    <property type="match status" value="1"/>
</dbReference>
<evidence type="ECO:0000313" key="3">
    <source>
        <dbReference type="Proteomes" id="UP000696485"/>
    </source>
</evidence>
<protein>
    <recommendedName>
        <fullName evidence="4">Trichothecene 3-O-acetyltransferase</fullName>
    </recommendedName>
</protein>
<accession>A0A9P5SHT9</accession>
<reference evidence="2" key="1">
    <citation type="journal article" date="2020" name="Fungal Divers.">
        <title>Resolving the Mortierellaceae phylogeny through synthesis of multi-gene phylogenetics and phylogenomics.</title>
        <authorList>
            <person name="Vandepol N."/>
            <person name="Liber J."/>
            <person name="Desiro A."/>
            <person name="Na H."/>
            <person name="Kennedy M."/>
            <person name="Barry K."/>
            <person name="Grigoriev I.V."/>
            <person name="Miller A.N."/>
            <person name="O'Donnell K."/>
            <person name="Stajich J.E."/>
            <person name="Bonito G."/>
        </authorList>
    </citation>
    <scope>NUCLEOTIDE SEQUENCE</scope>
    <source>
        <strain evidence="2">NVP1</strain>
    </source>
</reference>
<keyword evidence="3" id="KW-1185">Reference proteome</keyword>
<dbReference type="AlphaFoldDB" id="A0A9P5SHT9"/>
<sequence length="233" mass="25933">MIGQGTLMDLLNKACHRQEFTAKELDIVNVARENIIPLLDDSERLDSNTKTVPSGFISTDDALSALIWQSIIRARLARLSPTYKATFARAVDLRGILGVEAKYPGVVQNLTYNTLTLQQIVDEPLGVIASRLRSALDKDALGRHTRAFATRLHQAQDKKTAVSDVDCWGLDFNMGLGKPEAVRRPKFSPFASLMYLMPKAPNGEVLTAICLTDEDMDRFKADKEFIMFGRFIG</sequence>
<dbReference type="Gene3D" id="3.30.559.10">
    <property type="entry name" value="Chloramphenicol acetyltransferase-like domain"/>
    <property type="match status" value="1"/>
</dbReference>
<organism evidence="2 3">
    <name type="scientific">Podila minutissima</name>
    <dbReference type="NCBI Taxonomy" id="64525"/>
    <lineage>
        <taxon>Eukaryota</taxon>
        <taxon>Fungi</taxon>
        <taxon>Fungi incertae sedis</taxon>
        <taxon>Mucoromycota</taxon>
        <taxon>Mortierellomycotina</taxon>
        <taxon>Mortierellomycetes</taxon>
        <taxon>Mortierellales</taxon>
        <taxon>Mortierellaceae</taxon>
        <taxon>Podila</taxon>
    </lineage>
</organism>